<name>A0A7R8YXX0_HERIL</name>
<dbReference type="FunCoup" id="A0A7R8YXX0">
    <property type="interactions" value="6"/>
</dbReference>
<organism evidence="2 3">
    <name type="scientific">Hermetia illucens</name>
    <name type="common">Black soldier fly</name>
    <dbReference type="NCBI Taxonomy" id="343691"/>
    <lineage>
        <taxon>Eukaryota</taxon>
        <taxon>Metazoa</taxon>
        <taxon>Ecdysozoa</taxon>
        <taxon>Arthropoda</taxon>
        <taxon>Hexapoda</taxon>
        <taxon>Insecta</taxon>
        <taxon>Pterygota</taxon>
        <taxon>Neoptera</taxon>
        <taxon>Endopterygota</taxon>
        <taxon>Diptera</taxon>
        <taxon>Brachycera</taxon>
        <taxon>Stratiomyomorpha</taxon>
        <taxon>Stratiomyidae</taxon>
        <taxon>Hermetiinae</taxon>
        <taxon>Hermetia</taxon>
    </lineage>
</organism>
<dbReference type="InterPro" id="IPR010512">
    <property type="entry name" value="DUF1091"/>
</dbReference>
<feature type="chain" id="PRO_5031185269" description="MD-2-related lipid-recognition domain-containing protein" evidence="1">
    <location>
        <begin position="26"/>
        <end position="194"/>
    </location>
</feature>
<evidence type="ECO:0008006" key="4">
    <source>
        <dbReference type="Google" id="ProtNLM"/>
    </source>
</evidence>
<gene>
    <name evidence="2" type="ORF">HERILL_LOCUS12395</name>
</gene>
<evidence type="ECO:0000313" key="2">
    <source>
        <dbReference type="EMBL" id="CAD7089873.1"/>
    </source>
</evidence>
<feature type="signal peptide" evidence="1">
    <location>
        <begin position="1"/>
        <end position="25"/>
    </location>
</feature>
<accession>A0A7R8YXX0</accession>
<protein>
    <recommendedName>
        <fullName evidence="4">MD-2-related lipid-recognition domain-containing protein</fullName>
    </recommendedName>
</protein>
<dbReference type="PANTHER" id="PTHR20898">
    <property type="entry name" value="DAEDALUS ON 3-RELATED-RELATED"/>
    <property type="match status" value="1"/>
</dbReference>
<keyword evidence="3" id="KW-1185">Reference proteome</keyword>
<dbReference type="EMBL" id="LR899013">
    <property type="protein sequence ID" value="CAD7089873.1"/>
    <property type="molecule type" value="Genomic_DNA"/>
</dbReference>
<proteinExistence type="predicted"/>
<dbReference type="SMART" id="SM00697">
    <property type="entry name" value="DM8"/>
    <property type="match status" value="1"/>
</dbReference>
<dbReference type="Pfam" id="PF06477">
    <property type="entry name" value="DUF1091"/>
    <property type="match status" value="1"/>
</dbReference>
<dbReference type="AlphaFoldDB" id="A0A7R8YXX0"/>
<dbReference type="PANTHER" id="PTHR20898:SF0">
    <property type="entry name" value="DAEDALUS ON 3-RELATED"/>
    <property type="match status" value="1"/>
</dbReference>
<evidence type="ECO:0000256" key="1">
    <source>
        <dbReference type="SAM" id="SignalP"/>
    </source>
</evidence>
<dbReference type="PROSITE" id="PS51257">
    <property type="entry name" value="PROKAR_LIPOPROTEIN"/>
    <property type="match status" value="1"/>
</dbReference>
<dbReference type="OrthoDB" id="7727171at2759"/>
<dbReference type="Proteomes" id="UP000594454">
    <property type="component" value="Chromosome 5"/>
</dbReference>
<reference evidence="2 3" key="1">
    <citation type="submission" date="2020-11" db="EMBL/GenBank/DDBJ databases">
        <authorList>
            <person name="Wallbank WR R."/>
            <person name="Pardo Diaz C."/>
            <person name="Kozak K."/>
            <person name="Martin S."/>
            <person name="Jiggins C."/>
            <person name="Moest M."/>
            <person name="Warren A I."/>
            <person name="Generalovic N T."/>
            <person name="Byers J.R.P. K."/>
            <person name="Montejo-Kovacevich G."/>
            <person name="Yen C E."/>
        </authorList>
    </citation>
    <scope>NUCLEOTIDE SEQUENCE [LARGE SCALE GENOMIC DNA]</scope>
</reference>
<keyword evidence="1" id="KW-0732">Signal</keyword>
<dbReference type="InParanoid" id="A0A7R8YXX0"/>
<evidence type="ECO:0000313" key="3">
    <source>
        <dbReference type="Proteomes" id="UP000594454"/>
    </source>
</evidence>
<sequence length="194" mass="22150">MGKVISGRVFNGSFLLFVFAYSCRAKDLYSFNAYRVSCDQVSPKLAHNYTCSTRSLNRTVKAHTIRITLLPNVILNNIYVRISYNQRINNAYRRSIGDYEDDFCRFLNGTVKSPLIKILWPYLKKTSNLRDQCPYSGVINITDLVFGEEYLPPALPEGQARLDIHVRNGPQRVSVANVKFFIEVKPKGAAKLDF</sequence>